<dbReference type="Pfam" id="PF06152">
    <property type="entry name" value="Phage_min_cap2"/>
    <property type="match status" value="1"/>
</dbReference>
<evidence type="ECO:0000313" key="2">
    <source>
        <dbReference type="EMBL" id="MCP2261076.1"/>
    </source>
</evidence>
<proteinExistence type="predicted"/>
<feature type="region of interest" description="Disordered" evidence="1">
    <location>
        <begin position="375"/>
        <end position="414"/>
    </location>
</feature>
<dbReference type="EMBL" id="JAMTCP010000035">
    <property type="protein sequence ID" value="MCP2261076.1"/>
    <property type="molecule type" value="Genomic_DNA"/>
</dbReference>
<dbReference type="Proteomes" id="UP001205311">
    <property type="component" value="Unassembled WGS sequence"/>
</dbReference>
<name>A0ABT1I016_STRSD</name>
<sequence length="414" mass="44548">MGVDPLYLDEIAATVAALYRQAEIALVRIIAGHLAGDLDDRDMQSPGWAETKLSAVRALRRSAQAVIAGVQADSSTALREAAAAAFRHGWTAALVDLPATWFPASGLAGAARQALTELPGFGAIEALAAAVHHDIGERSRNILRDSVDAYRSVITAASARVLTGVGTRRDAAQAAWRRLMDRGITAFTDSAGRRWQLSSYVEMATRTVAQRAAVQAQADRLTTTGISLVYVSDHGQECALCRPFEGRVLRLDGGPTGEITVPDRIGGEPVTVEVVATLAEAQVLGLFHPNCRHSISAYLPGVTRVPRQPTADPEGNRARQRQRAIERQIRKWRTREAGAVSDEERQHAKHKVAAWQAAMREHLKEHPKLKRVRYREQPGAGNIPKPGKNDPAGAIGPAVQASIDGRDDPATAAV</sequence>
<keyword evidence="3" id="KW-1185">Reference proteome</keyword>
<dbReference type="RefSeq" id="WP_253671914.1">
    <property type="nucleotide sequence ID" value="NZ_JAMTCP010000035.1"/>
</dbReference>
<organism evidence="2 3">
    <name type="scientific">Streptoalloteichus tenebrarius (strain ATCC 17920 / DSM 40477 / JCM 4838 / CBS 697.72 / NBRC 16177 / NCIMB 11028 / NRRL B-12390 / A12253. 1 / ISP 5477)</name>
    <name type="common">Streptomyces tenebrarius</name>
    <dbReference type="NCBI Taxonomy" id="1933"/>
    <lineage>
        <taxon>Bacteria</taxon>
        <taxon>Bacillati</taxon>
        <taxon>Actinomycetota</taxon>
        <taxon>Actinomycetes</taxon>
        <taxon>Pseudonocardiales</taxon>
        <taxon>Pseudonocardiaceae</taxon>
        <taxon>Streptoalloteichus</taxon>
    </lineage>
</organism>
<dbReference type="InterPro" id="IPR009319">
    <property type="entry name" value="Phage_A118_VSP1"/>
</dbReference>
<accession>A0ABT1I016</accession>
<comment type="caution">
    <text evidence="2">The sequence shown here is derived from an EMBL/GenBank/DDBJ whole genome shotgun (WGS) entry which is preliminary data.</text>
</comment>
<feature type="compositionally biased region" description="Basic and acidic residues" evidence="1">
    <location>
        <begin position="404"/>
        <end position="414"/>
    </location>
</feature>
<evidence type="ECO:0000256" key="1">
    <source>
        <dbReference type="SAM" id="MobiDB-lite"/>
    </source>
</evidence>
<feature type="region of interest" description="Disordered" evidence="1">
    <location>
        <begin position="304"/>
        <end position="323"/>
    </location>
</feature>
<protein>
    <submittedName>
        <fullName evidence="2">Phage minor capsid protein 2</fullName>
    </submittedName>
</protein>
<evidence type="ECO:0000313" key="3">
    <source>
        <dbReference type="Proteomes" id="UP001205311"/>
    </source>
</evidence>
<reference evidence="2 3" key="1">
    <citation type="submission" date="2022-06" db="EMBL/GenBank/DDBJ databases">
        <title>Genomic Encyclopedia of Archaeal and Bacterial Type Strains, Phase II (KMG-II): from individual species to whole genera.</title>
        <authorList>
            <person name="Goeker M."/>
        </authorList>
    </citation>
    <scope>NUCLEOTIDE SEQUENCE [LARGE SCALE GENOMIC DNA]</scope>
    <source>
        <strain evidence="2 3">DSM 40477</strain>
    </source>
</reference>
<gene>
    <name evidence="2" type="ORF">LX15_004796</name>
</gene>